<dbReference type="AlphaFoldDB" id="A0A4R9LYS9"/>
<dbReference type="Pfam" id="PF12487">
    <property type="entry name" value="DUF3703"/>
    <property type="match status" value="1"/>
</dbReference>
<sequence length="119" mass="13235">MNPILKEAFETEMHHAKESYRSQDWEKSFLHLERAHILGQRDAVPHTINHWWMLKVGVRNKDHTEVLGQIVRIAVAGIGSILGRAPMGNTGGANVGILTPMPIPEDLKKIFIRAGLPAG</sequence>
<proteinExistence type="predicted"/>
<reference evidence="1" key="1">
    <citation type="journal article" date="2019" name="PLoS Negl. Trop. Dis.">
        <title>Revisiting the worldwide diversity of Leptospira species in the environment.</title>
        <authorList>
            <person name="Vincent A.T."/>
            <person name="Schiettekatte O."/>
            <person name="Bourhy P."/>
            <person name="Veyrier F.J."/>
            <person name="Picardeau M."/>
        </authorList>
    </citation>
    <scope>NUCLEOTIDE SEQUENCE [LARGE SCALE GENOMIC DNA]</scope>
    <source>
        <strain evidence="1">201300427</strain>
    </source>
</reference>
<comment type="caution">
    <text evidence="1">The sequence shown here is derived from an EMBL/GenBank/DDBJ whole genome shotgun (WGS) entry which is preliminary data.</text>
</comment>
<evidence type="ECO:0000313" key="2">
    <source>
        <dbReference type="Proteomes" id="UP000298058"/>
    </source>
</evidence>
<organism evidence="1 2">
    <name type="scientific">Leptospira idonii</name>
    <dbReference type="NCBI Taxonomy" id="1193500"/>
    <lineage>
        <taxon>Bacteria</taxon>
        <taxon>Pseudomonadati</taxon>
        <taxon>Spirochaetota</taxon>
        <taxon>Spirochaetia</taxon>
        <taxon>Leptospirales</taxon>
        <taxon>Leptospiraceae</taxon>
        <taxon>Leptospira</taxon>
    </lineage>
</organism>
<dbReference type="Proteomes" id="UP000298058">
    <property type="component" value="Unassembled WGS sequence"/>
</dbReference>
<accession>A0A4R9LYS9</accession>
<dbReference type="EMBL" id="RQHW01000047">
    <property type="protein sequence ID" value="TGN18771.1"/>
    <property type="molecule type" value="Genomic_DNA"/>
</dbReference>
<keyword evidence="2" id="KW-1185">Reference proteome</keyword>
<dbReference type="InterPro" id="IPR022172">
    <property type="entry name" value="DUF3703"/>
</dbReference>
<dbReference type="RefSeq" id="WP_135761453.1">
    <property type="nucleotide sequence ID" value="NZ_RQHW01000047.1"/>
</dbReference>
<evidence type="ECO:0000313" key="1">
    <source>
        <dbReference type="EMBL" id="TGN18771.1"/>
    </source>
</evidence>
<dbReference type="OrthoDB" id="330101at2"/>
<gene>
    <name evidence="1" type="ORF">EHS15_15500</name>
</gene>
<name>A0A4R9LYS9_9LEPT</name>
<protein>
    <submittedName>
        <fullName evidence="1">DUF3703 domain-containing protein</fullName>
    </submittedName>
</protein>